<reference evidence="10 11" key="1">
    <citation type="journal article" date="2018" name="Sci. Data">
        <title>The draft genome sequence of cork oak.</title>
        <authorList>
            <person name="Ramos A.M."/>
            <person name="Usie A."/>
            <person name="Barbosa P."/>
            <person name="Barros P.M."/>
            <person name="Capote T."/>
            <person name="Chaves I."/>
            <person name="Simoes F."/>
            <person name="Abreu I."/>
            <person name="Carrasquinho I."/>
            <person name="Faro C."/>
            <person name="Guimaraes J.B."/>
            <person name="Mendonca D."/>
            <person name="Nobrega F."/>
            <person name="Rodrigues L."/>
            <person name="Saibo N.J.M."/>
            <person name="Varela M.C."/>
            <person name="Egas C."/>
            <person name="Matos J."/>
            <person name="Miguel C.M."/>
            <person name="Oliveira M.M."/>
            <person name="Ricardo C.P."/>
            <person name="Goncalves S."/>
        </authorList>
    </citation>
    <scope>NUCLEOTIDE SEQUENCE [LARGE SCALE GENOMIC DNA]</scope>
    <source>
        <strain evidence="11">cv. HL8</strain>
    </source>
</reference>
<feature type="coiled-coil region" evidence="7">
    <location>
        <begin position="568"/>
        <end position="612"/>
    </location>
</feature>
<keyword evidence="4 7" id="KW-0694">RNA-binding</keyword>
<dbReference type="InterPro" id="IPR027512">
    <property type="entry name" value="EIF3A"/>
</dbReference>
<dbReference type="PANTHER" id="PTHR14005">
    <property type="entry name" value="EUKARYOTIC TRANSLATION INITIATION FACTOR 3, THETA SUBUNIT"/>
    <property type="match status" value="1"/>
</dbReference>
<dbReference type="GO" id="GO:0016282">
    <property type="term" value="C:eukaryotic 43S preinitiation complex"/>
    <property type="evidence" value="ECO:0007669"/>
    <property type="project" value="UniProtKB-UniRule"/>
</dbReference>
<dbReference type="InterPro" id="IPR000717">
    <property type="entry name" value="PCI_dom"/>
</dbReference>
<feature type="coiled-coil region" evidence="7">
    <location>
        <begin position="93"/>
        <end position="120"/>
    </location>
</feature>
<keyword evidence="5 7" id="KW-0648">Protein biosynthesis</keyword>
<comment type="caution">
    <text evidence="10">The sequence shown here is derived from an EMBL/GenBank/DDBJ whole genome shotgun (WGS) entry which is preliminary data.</text>
</comment>
<dbReference type="Pfam" id="PF01399">
    <property type="entry name" value="PCI"/>
    <property type="match status" value="1"/>
</dbReference>
<sequence length="844" mass="98727">MTTFAKPENALKRAEELINVGQKQNALQALHDLITSRRYRAWQKTLERIMFKYVELCVDMRRGRFAKDGLIQYRIVCQQVNVNSLEEVIKHFMHLSTEKAEQARSQAEALEEALDVDDLEADKRPEDLMLSYVSGEKGKDRSDRELVTPWFKFLWETYRTVLEILRNNSKLEALYAMTAHRAFQFCKQYKRTTEFRRLCEIIRNHLSNLNKYRDQRDRPDLSAPESLQLYLDTRFEQLKIATELELWQEAFRSVEDIHGLMCMVKKTPKSSLMVVYYAKLTEIFWISSSHLYHAYAWLKLFTLQKSFNKNLSQKDLQLIASSVVLAALSVPPYTHRRGSSHLELQNEKERNLRMANLIGFNLDPKVDGGEVLSRSNILSELVLKGVLSCATQEVKDLYHLLEHEFLPLDLASKIQPLLVKISKLGGKLSSASSVHEVQLSQYAPALEKLATLRLLQQVSRVYQTLKIESLSQMIPFFDFPVVEKISVDAVKHNFIAMKVDHIKGVVLFGNLGLESDGFQDHLTVFAGSLDKARTLIYPPVKKASKLGEMLPGLADLVDKEHKRLLARKSIIEKRKEEQELLLLEMERNAELKRRKQQQIAEEEEKKRLASEVEKRKNQMILEEIRDKELEQAKALLEDVGKQRKKKIKKSFLDGLEVELSRQHHDGDLKEKNRLARMLENKTIFQGNVVHRRQSEFDRLREERERQIQQMLQARRQERDAIRKKIFYVQTEEEKQRKLLEEEEARKREEAERQRKIEEERRAKLDEIAEKQRQRERELEEKERQRREALLEPDRWSSSRQDDRTSQPSDRWRSDDRKPSFGAGGGSKSTWSSSRVPPRGGGSAR</sequence>
<keyword evidence="2 7" id="KW-0963">Cytoplasm</keyword>
<proteinExistence type="inferred from homology"/>
<evidence type="ECO:0000313" key="10">
    <source>
        <dbReference type="EMBL" id="KAK7827347.1"/>
    </source>
</evidence>
<dbReference type="GO" id="GO:0071541">
    <property type="term" value="C:eukaryotic translation initiation factor 3 complex, eIF3m"/>
    <property type="evidence" value="ECO:0007669"/>
    <property type="project" value="TreeGrafter"/>
</dbReference>
<evidence type="ECO:0000256" key="1">
    <source>
        <dbReference type="ARBA" id="ARBA00004496"/>
    </source>
</evidence>
<gene>
    <name evidence="10" type="primary">TIF3A1_0</name>
    <name evidence="10" type="ORF">CFP56_031183</name>
</gene>
<keyword evidence="6 7" id="KW-0175">Coiled coil</keyword>
<evidence type="ECO:0000256" key="6">
    <source>
        <dbReference type="ARBA" id="ARBA00023054"/>
    </source>
</evidence>
<dbReference type="InterPro" id="IPR054711">
    <property type="entry name" value="eIF3a_PCI_TPR-like"/>
</dbReference>
<dbReference type="FunFam" id="4.10.860.10:FF:000001">
    <property type="entry name" value="Eukaryotic translation initiation factor 3 subunit A"/>
    <property type="match status" value="1"/>
</dbReference>
<evidence type="ECO:0000256" key="8">
    <source>
        <dbReference type="SAM" id="MobiDB-lite"/>
    </source>
</evidence>
<dbReference type="AlphaFoldDB" id="A0AAW0JKW9"/>
<dbReference type="Pfam" id="PF22591">
    <property type="entry name" value="eIF3a_PCI_TPR-like"/>
    <property type="match status" value="1"/>
</dbReference>
<name>A0AAW0JKW9_QUESU</name>
<feature type="region of interest" description="Disordered" evidence="8">
    <location>
        <begin position="738"/>
        <end position="844"/>
    </location>
</feature>
<protein>
    <recommendedName>
        <fullName evidence="7">Eukaryotic translation initiation factor 3 subunit A</fullName>
        <shortName evidence="7">eIF3a</shortName>
    </recommendedName>
    <alternativeName>
        <fullName evidence="7">Eukaryotic translation initiation factor 3 subunit 10</fullName>
    </alternativeName>
</protein>
<organism evidence="10 11">
    <name type="scientific">Quercus suber</name>
    <name type="common">Cork oak</name>
    <dbReference type="NCBI Taxonomy" id="58331"/>
    <lineage>
        <taxon>Eukaryota</taxon>
        <taxon>Viridiplantae</taxon>
        <taxon>Streptophyta</taxon>
        <taxon>Embryophyta</taxon>
        <taxon>Tracheophyta</taxon>
        <taxon>Spermatophyta</taxon>
        <taxon>Magnoliopsida</taxon>
        <taxon>eudicotyledons</taxon>
        <taxon>Gunneridae</taxon>
        <taxon>Pentapetalae</taxon>
        <taxon>rosids</taxon>
        <taxon>fabids</taxon>
        <taxon>Fagales</taxon>
        <taxon>Fagaceae</taxon>
        <taxon>Quercus</taxon>
    </lineage>
</organism>
<comment type="function">
    <text evidence="7">RNA-binding component of the eukaryotic translation initiation factor 3 (eIF-3) complex, which is involved in protein synthesis of a specialized repertoire of mRNAs and, together with other initiation factors, stimulates binding of mRNA and methionyl-tRNAi to the 40S ribosome. The eIF-3 complex specifically targets and initiates translation of a subset of mRNAs involved in cell proliferation.</text>
</comment>
<evidence type="ECO:0000313" key="11">
    <source>
        <dbReference type="Proteomes" id="UP000237347"/>
    </source>
</evidence>
<evidence type="ECO:0000256" key="3">
    <source>
        <dbReference type="ARBA" id="ARBA00022540"/>
    </source>
</evidence>
<dbReference type="GO" id="GO:0001732">
    <property type="term" value="P:formation of cytoplasmic translation initiation complex"/>
    <property type="evidence" value="ECO:0007669"/>
    <property type="project" value="UniProtKB-UniRule"/>
</dbReference>
<comment type="similarity">
    <text evidence="7">Belongs to the eIF-3 subunit A family.</text>
</comment>
<evidence type="ECO:0000256" key="4">
    <source>
        <dbReference type="ARBA" id="ARBA00022884"/>
    </source>
</evidence>
<dbReference type="GO" id="GO:0071540">
    <property type="term" value="C:eukaryotic translation initiation factor 3 complex, eIF3e"/>
    <property type="evidence" value="ECO:0007669"/>
    <property type="project" value="TreeGrafter"/>
</dbReference>
<dbReference type="GO" id="GO:0043614">
    <property type="term" value="C:multi-eIF complex"/>
    <property type="evidence" value="ECO:0007669"/>
    <property type="project" value="TreeGrafter"/>
</dbReference>
<evidence type="ECO:0000256" key="5">
    <source>
        <dbReference type="ARBA" id="ARBA00022917"/>
    </source>
</evidence>
<dbReference type="Gene3D" id="4.10.860.10">
    <property type="entry name" value="UVR domain"/>
    <property type="match status" value="1"/>
</dbReference>
<evidence type="ECO:0000259" key="9">
    <source>
        <dbReference type="PROSITE" id="PS50250"/>
    </source>
</evidence>
<dbReference type="SMART" id="SM00088">
    <property type="entry name" value="PINT"/>
    <property type="match status" value="1"/>
</dbReference>
<comment type="subunit">
    <text evidence="7">Component of the eukaryotic translation initiation factor 3 (eIF-3) complex.</text>
</comment>
<feature type="compositionally biased region" description="Basic and acidic residues" evidence="8">
    <location>
        <begin position="738"/>
        <end position="818"/>
    </location>
</feature>
<keyword evidence="3 7" id="KW-0396">Initiation factor</keyword>
<dbReference type="FunFam" id="1.25.40.860:FF:000006">
    <property type="entry name" value="Eukaryotic translation initiation factor 3 subunit A"/>
    <property type="match status" value="1"/>
</dbReference>
<dbReference type="Proteomes" id="UP000237347">
    <property type="component" value="Unassembled WGS sequence"/>
</dbReference>
<evidence type="ECO:0000256" key="2">
    <source>
        <dbReference type="ARBA" id="ARBA00022490"/>
    </source>
</evidence>
<accession>A0AAW0JKW9</accession>
<dbReference type="HAMAP" id="MF_03000">
    <property type="entry name" value="eIF3a"/>
    <property type="match status" value="1"/>
</dbReference>
<dbReference type="EMBL" id="PKMF04000522">
    <property type="protein sequence ID" value="KAK7827347.1"/>
    <property type="molecule type" value="Genomic_DNA"/>
</dbReference>
<dbReference type="GO" id="GO:0033290">
    <property type="term" value="C:eukaryotic 48S preinitiation complex"/>
    <property type="evidence" value="ECO:0007669"/>
    <property type="project" value="UniProtKB-UniRule"/>
</dbReference>
<feature type="domain" description="PCI" evidence="9">
    <location>
        <begin position="316"/>
        <end position="513"/>
    </location>
</feature>
<dbReference type="Gene3D" id="1.25.40.860">
    <property type="match status" value="2"/>
</dbReference>
<dbReference type="PANTHER" id="PTHR14005:SF0">
    <property type="entry name" value="EUKARYOTIC TRANSLATION INITIATION FACTOR 3 SUBUNIT A"/>
    <property type="match status" value="1"/>
</dbReference>
<dbReference type="GO" id="GO:0002188">
    <property type="term" value="P:translation reinitiation"/>
    <property type="evidence" value="ECO:0007669"/>
    <property type="project" value="TreeGrafter"/>
</dbReference>
<dbReference type="FunFam" id="1.25.40.860:FF:000004">
    <property type="entry name" value="Eukaryotic translation initiation factor 3 subunit A"/>
    <property type="match status" value="1"/>
</dbReference>
<comment type="subcellular location">
    <subcellularLocation>
        <location evidence="1 7">Cytoplasm</location>
    </subcellularLocation>
</comment>
<dbReference type="GO" id="GO:0003743">
    <property type="term" value="F:translation initiation factor activity"/>
    <property type="evidence" value="ECO:0007669"/>
    <property type="project" value="UniProtKB-UniRule"/>
</dbReference>
<dbReference type="PROSITE" id="PS50250">
    <property type="entry name" value="PCI"/>
    <property type="match status" value="1"/>
</dbReference>
<evidence type="ECO:0000256" key="7">
    <source>
        <dbReference type="HAMAP-Rule" id="MF_03000"/>
    </source>
</evidence>
<dbReference type="GO" id="GO:0003729">
    <property type="term" value="F:mRNA binding"/>
    <property type="evidence" value="ECO:0007669"/>
    <property type="project" value="TreeGrafter"/>
</dbReference>
<keyword evidence="11" id="KW-1185">Reference proteome</keyword>